<feature type="compositionally biased region" description="Pro residues" evidence="2">
    <location>
        <begin position="561"/>
        <end position="576"/>
    </location>
</feature>
<sequence length="1028" mass="116903">MRPFGCLVTILNTLDPLGKFDGKADEGFLVGYSVSSKAFRVFNSRTKIIQETLHTNFLENQPNVAGTGPTWLFDIDTLTKSMNYQPVLAGNQPNSTVGIQEHFDTDKVGEENVQQYVLFPLWSFGSKDPQNTDEAVTFEVKEPEFEDTSQYPNDPDMPALVDITYSDDEADVGAEGDFSNLETNITVSPIPTSRVHKDHLVTQIIVDLPKGKRAIGSKWVYKNKTNEKGIVIRNKARLVAQGHTQEEGIDYEEVFTPVARLEAIRTIKEEVYVCQPPVFKYFDYLNKVYKVVKALYGLHQAPRAWYETLANYLLENGFHRGKIDQTLFIKKKKGDILLVQVSVDDIIFDYTNKDLCKAFEKLMKDKFQMSSMGELTFFLGLQVKQKKDGIFINQDKYVAKILRKFGLTDRKLASTPIDTKKHLLKDHDDSPFNLVAYSDSDYAGASLDRKSTTEGCQFLGCRLISWQCKKQTVIATSSTKAEYVATLVISSHATEYTSPALTQKVFANIRRVGKGFSGVDTLLFEGMLVPQQAADYVADVVVDDVDVDDFTDVVADADVEPTPPSPTPTTTPPPPQQEVVSTLPPSPHQSPIAQPSSPPPQQQPSHDVAIFMDLLNTLLETCTTLTRKVEALEQDKIAQALEITKLKQRVKKLEKKRKLKVSRRMHPNRGKIAELDADDDVTLEEVTADVAKDVEDQERQEESQAHVYHLDLEHAQKVLKVVTVVATTITAAPSVARRRKEIVIRDPEETATPSIIVHSEPKFKDKGKGILKEKQDKAILRYQALKRKAQTEAQTKKNIMVYLKNMAGFKMDFFKEASKALKRKSKSSEQQAAKKKKLDEEVEELKTHLQIVPNDEDDVYTKANLLALKVPVVDYQIHTGNNKPYYNIIRADETHQLFLSFISLLRNFNREDLEMLWQIVQERFASSKPNNFSDDFLLNTFKAIVLWSSHHHIHYYSDDLAGRKKISFDKIHSRSNAQQYFKEYTLRDYYCWLKTYSDWYKLKLLDNAADSRLRQLEESAVADDKMKK</sequence>
<evidence type="ECO:0000313" key="5">
    <source>
        <dbReference type="EMBL" id="GEU55818.1"/>
    </source>
</evidence>
<dbReference type="Pfam" id="PF07727">
    <property type="entry name" value="RVT_2"/>
    <property type="match status" value="1"/>
</dbReference>
<evidence type="ECO:0000256" key="2">
    <source>
        <dbReference type="SAM" id="MobiDB-lite"/>
    </source>
</evidence>
<dbReference type="InterPro" id="IPR013103">
    <property type="entry name" value="RVT_2"/>
</dbReference>
<gene>
    <name evidence="5" type="ORF">Tci_027796</name>
</gene>
<dbReference type="PANTHER" id="PTHR11439">
    <property type="entry name" value="GAG-POL-RELATED RETROTRANSPOSON"/>
    <property type="match status" value="1"/>
</dbReference>
<protein>
    <submittedName>
        <fullName evidence="5">Retrovirus-related Pol polyprotein from transposon TNT 1-94</fullName>
    </submittedName>
</protein>
<name>A0A6L2L275_TANCI</name>
<dbReference type="AlphaFoldDB" id="A0A6L2L275"/>
<evidence type="ECO:0000259" key="4">
    <source>
        <dbReference type="Pfam" id="PF25597"/>
    </source>
</evidence>
<dbReference type="PANTHER" id="PTHR11439:SF495">
    <property type="entry name" value="REVERSE TRANSCRIPTASE, RNA-DEPENDENT DNA POLYMERASE-RELATED"/>
    <property type="match status" value="1"/>
</dbReference>
<evidence type="ECO:0000259" key="3">
    <source>
        <dbReference type="Pfam" id="PF07727"/>
    </source>
</evidence>
<comment type="caution">
    <text evidence="5">The sequence shown here is derived from an EMBL/GenBank/DDBJ whole genome shotgun (WGS) entry which is preliminary data.</text>
</comment>
<feature type="region of interest" description="Disordered" evidence="2">
    <location>
        <begin position="556"/>
        <end position="605"/>
    </location>
</feature>
<dbReference type="Pfam" id="PF25597">
    <property type="entry name" value="SH3_retrovirus"/>
    <property type="match status" value="1"/>
</dbReference>
<keyword evidence="1" id="KW-0175">Coiled coil</keyword>
<evidence type="ECO:0000256" key="1">
    <source>
        <dbReference type="SAM" id="Coils"/>
    </source>
</evidence>
<feature type="domain" description="Retroviral polymerase SH3-like" evidence="4">
    <location>
        <begin position="6"/>
        <end position="61"/>
    </location>
</feature>
<reference evidence="5" key="1">
    <citation type="journal article" date="2019" name="Sci. Rep.">
        <title>Draft genome of Tanacetum cinerariifolium, the natural source of mosquito coil.</title>
        <authorList>
            <person name="Yamashiro T."/>
            <person name="Shiraishi A."/>
            <person name="Satake H."/>
            <person name="Nakayama K."/>
        </authorList>
    </citation>
    <scope>NUCLEOTIDE SEQUENCE</scope>
</reference>
<accession>A0A6L2L275</accession>
<dbReference type="CDD" id="cd09272">
    <property type="entry name" value="RNase_HI_RT_Ty1"/>
    <property type="match status" value="1"/>
</dbReference>
<dbReference type="InterPro" id="IPR057670">
    <property type="entry name" value="SH3_retrovirus"/>
</dbReference>
<proteinExistence type="predicted"/>
<organism evidence="5">
    <name type="scientific">Tanacetum cinerariifolium</name>
    <name type="common">Dalmatian daisy</name>
    <name type="synonym">Chrysanthemum cinerariifolium</name>
    <dbReference type="NCBI Taxonomy" id="118510"/>
    <lineage>
        <taxon>Eukaryota</taxon>
        <taxon>Viridiplantae</taxon>
        <taxon>Streptophyta</taxon>
        <taxon>Embryophyta</taxon>
        <taxon>Tracheophyta</taxon>
        <taxon>Spermatophyta</taxon>
        <taxon>Magnoliopsida</taxon>
        <taxon>eudicotyledons</taxon>
        <taxon>Gunneridae</taxon>
        <taxon>Pentapetalae</taxon>
        <taxon>asterids</taxon>
        <taxon>campanulids</taxon>
        <taxon>Asterales</taxon>
        <taxon>Asteraceae</taxon>
        <taxon>Asteroideae</taxon>
        <taxon>Anthemideae</taxon>
        <taxon>Anthemidinae</taxon>
        <taxon>Tanacetum</taxon>
    </lineage>
</organism>
<dbReference type="EMBL" id="BKCJ010003558">
    <property type="protein sequence ID" value="GEU55818.1"/>
    <property type="molecule type" value="Genomic_DNA"/>
</dbReference>
<dbReference type="SUPFAM" id="SSF56672">
    <property type="entry name" value="DNA/RNA polymerases"/>
    <property type="match status" value="1"/>
</dbReference>
<feature type="domain" description="Reverse transcriptase Ty1/copia-type" evidence="3">
    <location>
        <begin position="266"/>
        <end position="417"/>
    </location>
</feature>
<feature type="coiled-coil region" evidence="1">
    <location>
        <begin position="615"/>
        <end position="663"/>
    </location>
</feature>
<dbReference type="InterPro" id="IPR043502">
    <property type="entry name" value="DNA/RNA_pol_sf"/>
</dbReference>